<dbReference type="Gene3D" id="3.10.100.10">
    <property type="entry name" value="Mannose-Binding Protein A, subunit A"/>
    <property type="match status" value="1"/>
</dbReference>
<evidence type="ECO:0000256" key="1">
    <source>
        <dbReference type="SAM" id="SignalP"/>
    </source>
</evidence>
<dbReference type="SMART" id="SM00034">
    <property type="entry name" value="CLECT"/>
    <property type="match status" value="1"/>
</dbReference>
<evidence type="ECO:0000313" key="4">
    <source>
        <dbReference type="RefSeq" id="XP_022345326.1"/>
    </source>
</evidence>
<evidence type="ECO:0000313" key="3">
    <source>
        <dbReference type="Proteomes" id="UP000694844"/>
    </source>
</evidence>
<protein>
    <submittedName>
        <fullName evidence="4">Collectin-12-like</fullName>
    </submittedName>
</protein>
<dbReference type="InterPro" id="IPR016186">
    <property type="entry name" value="C-type_lectin-like/link_sf"/>
</dbReference>
<sequence length="158" mass="17804">MGRMWHSLLFLLFVVFSSTLGCKTGWIQFLDKCYHFSTLARDWGVASSYCEAFSSKLAEPRTEVEAHFLSSHAQKFGRKSFWIGITDMLEESTWIYASNQEPIHIASLWGPTEPNGHAAENCAMLWSGSHDQMSDYGCSGALNFICEQSQEVFTEIVG</sequence>
<dbReference type="Proteomes" id="UP000694844">
    <property type="component" value="Chromosome 5"/>
</dbReference>
<dbReference type="AlphaFoldDB" id="A0A8B8EZB2"/>
<dbReference type="PROSITE" id="PS50041">
    <property type="entry name" value="C_TYPE_LECTIN_2"/>
    <property type="match status" value="1"/>
</dbReference>
<dbReference type="OrthoDB" id="10047605at2759"/>
<dbReference type="PANTHER" id="PTHR22801:SF63">
    <property type="entry name" value="C-TYPE LECTIN DOMAIN-CONTAINING PROTEIN"/>
    <property type="match status" value="1"/>
</dbReference>
<proteinExistence type="predicted"/>
<feature type="domain" description="C-type lectin" evidence="2">
    <location>
        <begin position="29"/>
        <end position="147"/>
    </location>
</feature>
<accession>A0A8B8EZB2</accession>
<feature type="signal peptide" evidence="1">
    <location>
        <begin position="1"/>
        <end position="21"/>
    </location>
</feature>
<evidence type="ECO:0000259" key="2">
    <source>
        <dbReference type="PROSITE" id="PS50041"/>
    </source>
</evidence>
<dbReference type="InterPro" id="IPR016187">
    <property type="entry name" value="CTDL_fold"/>
</dbReference>
<dbReference type="RefSeq" id="XP_022345326.1">
    <property type="nucleotide sequence ID" value="XM_022489618.1"/>
</dbReference>
<dbReference type="GeneID" id="111137915"/>
<keyword evidence="1" id="KW-0732">Signal</keyword>
<dbReference type="KEGG" id="cvn:111137915"/>
<dbReference type="CDD" id="cd00037">
    <property type="entry name" value="CLECT"/>
    <property type="match status" value="1"/>
</dbReference>
<dbReference type="SUPFAM" id="SSF56436">
    <property type="entry name" value="C-type lectin-like"/>
    <property type="match status" value="1"/>
</dbReference>
<organism evidence="3 4">
    <name type="scientific">Crassostrea virginica</name>
    <name type="common">Eastern oyster</name>
    <dbReference type="NCBI Taxonomy" id="6565"/>
    <lineage>
        <taxon>Eukaryota</taxon>
        <taxon>Metazoa</taxon>
        <taxon>Spiralia</taxon>
        <taxon>Lophotrochozoa</taxon>
        <taxon>Mollusca</taxon>
        <taxon>Bivalvia</taxon>
        <taxon>Autobranchia</taxon>
        <taxon>Pteriomorphia</taxon>
        <taxon>Ostreida</taxon>
        <taxon>Ostreoidea</taxon>
        <taxon>Ostreidae</taxon>
        <taxon>Crassostrea</taxon>
    </lineage>
</organism>
<dbReference type="PROSITE" id="PS51257">
    <property type="entry name" value="PROKAR_LIPOPROTEIN"/>
    <property type="match status" value="1"/>
</dbReference>
<dbReference type="Pfam" id="PF00059">
    <property type="entry name" value="Lectin_C"/>
    <property type="match status" value="1"/>
</dbReference>
<name>A0A8B8EZB2_CRAVI</name>
<dbReference type="PANTHER" id="PTHR22801">
    <property type="entry name" value="LITHOSTATHINE"/>
    <property type="match status" value="1"/>
</dbReference>
<dbReference type="InterPro" id="IPR050801">
    <property type="entry name" value="Ca-Dep_Lectins_ImmuneDev"/>
</dbReference>
<dbReference type="InterPro" id="IPR001304">
    <property type="entry name" value="C-type_lectin-like"/>
</dbReference>
<reference evidence="4" key="1">
    <citation type="submission" date="2025-08" db="UniProtKB">
        <authorList>
            <consortium name="RefSeq"/>
        </authorList>
    </citation>
    <scope>IDENTIFICATION</scope>
    <source>
        <tissue evidence="4">Whole sample</tissue>
    </source>
</reference>
<feature type="chain" id="PRO_5033981576" evidence="1">
    <location>
        <begin position="22"/>
        <end position="158"/>
    </location>
</feature>
<gene>
    <name evidence="4" type="primary">LOC111137915</name>
</gene>
<keyword evidence="3" id="KW-1185">Reference proteome</keyword>